<dbReference type="EMBL" id="JADIKJ010000007">
    <property type="protein sequence ID" value="MFK2900201.1"/>
    <property type="molecule type" value="Genomic_DNA"/>
</dbReference>
<sequence>MRGKAVATEKELLKKFLDPLKVCKRYKPKFGQGNKEEGVSLRQFTDLYGADPFYAWCGLNSELMYAAHKAAGGMTSVYRQIGIGCEHLFREIIINATGYKDRSSAAWSYKTKTGAGKDKTLSLDGRLLFDDIRNGEVKQRVESWVADYCKILGAEMPVHGAVFEVRQGYKSKDSKRQNGDIDNIAVAWAQGYMPVFAIFSGQIDGDLVLRYRNSRGGILVGQTAGTSTESLFTFCREVLGFDLADFFRSNSPAIKKEMHETLEALLNA</sequence>
<dbReference type="Proteomes" id="UP001620461">
    <property type="component" value="Unassembled WGS sequence"/>
</dbReference>
<gene>
    <name evidence="1" type="ORF">ISP15_07620</name>
</gene>
<organism evidence="1 2">
    <name type="scientific">Dyella jejuensis</name>
    <dbReference type="NCBI Taxonomy" id="1432009"/>
    <lineage>
        <taxon>Bacteria</taxon>
        <taxon>Pseudomonadati</taxon>
        <taxon>Pseudomonadota</taxon>
        <taxon>Gammaproteobacteria</taxon>
        <taxon>Lysobacterales</taxon>
        <taxon>Rhodanobacteraceae</taxon>
        <taxon>Dyella</taxon>
    </lineage>
</organism>
<comment type="caution">
    <text evidence="1">The sequence shown here is derived from an EMBL/GenBank/DDBJ whole genome shotgun (WGS) entry which is preliminary data.</text>
</comment>
<keyword evidence="2" id="KW-1185">Reference proteome</keyword>
<proteinExistence type="predicted"/>
<accession>A0ABW8JIY1</accession>
<protein>
    <submittedName>
        <fullName evidence="1">Uncharacterized protein</fullName>
    </submittedName>
</protein>
<evidence type="ECO:0000313" key="2">
    <source>
        <dbReference type="Proteomes" id="UP001620461"/>
    </source>
</evidence>
<reference evidence="1 2" key="1">
    <citation type="submission" date="2020-10" db="EMBL/GenBank/DDBJ databases">
        <title>Phylogeny of dyella-like bacteria.</title>
        <authorList>
            <person name="Fu J."/>
        </authorList>
    </citation>
    <scope>NUCLEOTIDE SEQUENCE [LARGE SCALE GENOMIC DNA]</scope>
    <source>
        <strain evidence="1 2">JP1</strain>
    </source>
</reference>
<name>A0ABW8JIY1_9GAMM</name>
<evidence type="ECO:0000313" key="1">
    <source>
        <dbReference type="EMBL" id="MFK2900201.1"/>
    </source>
</evidence>